<organism evidence="13 14">
    <name type="scientific">Poriferisphaera corsica</name>
    <dbReference type="NCBI Taxonomy" id="2528020"/>
    <lineage>
        <taxon>Bacteria</taxon>
        <taxon>Pseudomonadati</taxon>
        <taxon>Planctomycetota</taxon>
        <taxon>Phycisphaerae</taxon>
        <taxon>Phycisphaerales</taxon>
        <taxon>Phycisphaeraceae</taxon>
        <taxon>Poriferisphaera</taxon>
    </lineage>
</organism>
<dbReference type="InterPro" id="IPR045584">
    <property type="entry name" value="Pilin-like"/>
</dbReference>
<sequence>MQRMNRQYRGVFAGFRPGYTLVEVLIVVTILGIAAGIVVPSMLSVGKLGVQAAARMVISDLLIAQNDAVAKQKPRTVRFNAGKEHYQLEDETNTKLTARWRGGGSDNYEVSFRDDQRFSGVDIVRADFGGESFITFDELGAPNEGGVIELKFNDDRYEVSVAAFTGKVAIKRM</sequence>
<dbReference type="GO" id="GO:0015627">
    <property type="term" value="C:type II protein secretion system complex"/>
    <property type="evidence" value="ECO:0007669"/>
    <property type="project" value="InterPro"/>
</dbReference>
<proteinExistence type="inferred from homology"/>
<keyword evidence="7 11" id="KW-1133">Transmembrane helix</keyword>
<dbReference type="InterPro" id="IPR022346">
    <property type="entry name" value="T2SS_GspH"/>
</dbReference>
<dbReference type="Pfam" id="PF07963">
    <property type="entry name" value="N_methyl"/>
    <property type="match status" value="1"/>
</dbReference>
<keyword evidence="3" id="KW-1003">Cell membrane</keyword>
<protein>
    <recommendedName>
        <fullName evidence="2">Type II secretion system protein H</fullName>
    </recommendedName>
    <alternativeName>
        <fullName evidence="10">General secretion pathway protein H</fullName>
    </alternativeName>
</protein>
<evidence type="ECO:0000313" key="13">
    <source>
        <dbReference type="EMBL" id="QDU35203.1"/>
    </source>
</evidence>
<comment type="subcellular location">
    <subcellularLocation>
        <location evidence="1">Cell inner membrane</location>
        <topology evidence="1">Single-pass membrane protein</topology>
    </subcellularLocation>
</comment>
<dbReference type="GO" id="GO:0015628">
    <property type="term" value="P:protein secretion by the type II secretion system"/>
    <property type="evidence" value="ECO:0007669"/>
    <property type="project" value="InterPro"/>
</dbReference>
<evidence type="ECO:0000256" key="2">
    <source>
        <dbReference type="ARBA" id="ARBA00021549"/>
    </source>
</evidence>
<evidence type="ECO:0000256" key="6">
    <source>
        <dbReference type="ARBA" id="ARBA00022692"/>
    </source>
</evidence>
<dbReference type="OrthoDB" id="9893187at2"/>
<dbReference type="InterPro" id="IPR012902">
    <property type="entry name" value="N_methyl_site"/>
</dbReference>
<keyword evidence="4" id="KW-0488">Methylation</keyword>
<gene>
    <name evidence="13" type="ORF">KS4_32830</name>
</gene>
<evidence type="ECO:0000256" key="10">
    <source>
        <dbReference type="ARBA" id="ARBA00030775"/>
    </source>
</evidence>
<feature type="domain" description="General secretion pathway GspH" evidence="12">
    <location>
        <begin position="53"/>
        <end position="162"/>
    </location>
</feature>
<dbReference type="GO" id="GO:0005886">
    <property type="term" value="C:plasma membrane"/>
    <property type="evidence" value="ECO:0007669"/>
    <property type="project" value="UniProtKB-SubCell"/>
</dbReference>
<dbReference type="AlphaFoldDB" id="A0A517YY98"/>
<comment type="similarity">
    <text evidence="9">Belongs to the GSP H family.</text>
</comment>
<dbReference type="SUPFAM" id="SSF54523">
    <property type="entry name" value="Pili subunits"/>
    <property type="match status" value="1"/>
</dbReference>
<evidence type="ECO:0000313" key="14">
    <source>
        <dbReference type="Proteomes" id="UP000317369"/>
    </source>
</evidence>
<evidence type="ECO:0000259" key="12">
    <source>
        <dbReference type="Pfam" id="PF12019"/>
    </source>
</evidence>
<accession>A0A517YY98</accession>
<dbReference type="EMBL" id="CP036425">
    <property type="protein sequence ID" value="QDU35203.1"/>
    <property type="molecule type" value="Genomic_DNA"/>
</dbReference>
<dbReference type="RefSeq" id="WP_145080194.1">
    <property type="nucleotide sequence ID" value="NZ_CP036425.1"/>
</dbReference>
<evidence type="ECO:0000256" key="3">
    <source>
        <dbReference type="ARBA" id="ARBA00022475"/>
    </source>
</evidence>
<feature type="transmembrane region" description="Helical" evidence="11">
    <location>
        <begin position="21"/>
        <end position="43"/>
    </location>
</feature>
<evidence type="ECO:0000256" key="4">
    <source>
        <dbReference type="ARBA" id="ARBA00022481"/>
    </source>
</evidence>
<keyword evidence="14" id="KW-1185">Reference proteome</keyword>
<evidence type="ECO:0000256" key="7">
    <source>
        <dbReference type="ARBA" id="ARBA00022989"/>
    </source>
</evidence>
<keyword evidence="6 11" id="KW-0812">Transmembrane</keyword>
<dbReference type="NCBIfam" id="TIGR02532">
    <property type="entry name" value="IV_pilin_GFxxxE"/>
    <property type="match status" value="1"/>
</dbReference>
<keyword evidence="8 11" id="KW-0472">Membrane</keyword>
<evidence type="ECO:0000256" key="8">
    <source>
        <dbReference type="ARBA" id="ARBA00023136"/>
    </source>
</evidence>
<evidence type="ECO:0000256" key="5">
    <source>
        <dbReference type="ARBA" id="ARBA00022519"/>
    </source>
</evidence>
<evidence type="ECO:0000256" key="11">
    <source>
        <dbReference type="SAM" id="Phobius"/>
    </source>
</evidence>
<dbReference type="Pfam" id="PF12019">
    <property type="entry name" value="GspH"/>
    <property type="match status" value="1"/>
</dbReference>
<reference evidence="13 14" key="1">
    <citation type="submission" date="2019-02" db="EMBL/GenBank/DDBJ databases">
        <title>Deep-cultivation of Planctomycetes and their phenomic and genomic characterization uncovers novel biology.</title>
        <authorList>
            <person name="Wiegand S."/>
            <person name="Jogler M."/>
            <person name="Boedeker C."/>
            <person name="Pinto D."/>
            <person name="Vollmers J."/>
            <person name="Rivas-Marin E."/>
            <person name="Kohn T."/>
            <person name="Peeters S.H."/>
            <person name="Heuer A."/>
            <person name="Rast P."/>
            <person name="Oberbeckmann S."/>
            <person name="Bunk B."/>
            <person name="Jeske O."/>
            <person name="Meyerdierks A."/>
            <person name="Storesund J.E."/>
            <person name="Kallscheuer N."/>
            <person name="Luecker S."/>
            <person name="Lage O.M."/>
            <person name="Pohl T."/>
            <person name="Merkel B.J."/>
            <person name="Hornburger P."/>
            <person name="Mueller R.-W."/>
            <person name="Bruemmer F."/>
            <person name="Labrenz M."/>
            <person name="Spormann A.M."/>
            <person name="Op den Camp H."/>
            <person name="Overmann J."/>
            <person name="Amann R."/>
            <person name="Jetten M.S.M."/>
            <person name="Mascher T."/>
            <person name="Medema M.H."/>
            <person name="Devos D.P."/>
            <person name="Kaster A.-K."/>
            <person name="Ovreas L."/>
            <person name="Rohde M."/>
            <person name="Galperin M.Y."/>
            <person name="Jogler C."/>
        </authorList>
    </citation>
    <scope>NUCLEOTIDE SEQUENCE [LARGE SCALE GENOMIC DNA]</scope>
    <source>
        <strain evidence="13 14">KS4</strain>
    </source>
</reference>
<evidence type="ECO:0000256" key="1">
    <source>
        <dbReference type="ARBA" id="ARBA00004377"/>
    </source>
</evidence>
<dbReference type="KEGG" id="pcor:KS4_32830"/>
<name>A0A517YY98_9BACT</name>
<dbReference type="Gene3D" id="3.30.700.10">
    <property type="entry name" value="Glycoprotein, Type 4 Pilin"/>
    <property type="match status" value="1"/>
</dbReference>
<evidence type="ECO:0000256" key="9">
    <source>
        <dbReference type="ARBA" id="ARBA00025772"/>
    </source>
</evidence>
<keyword evidence="5" id="KW-0997">Cell inner membrane</keyword>
<dbReference type="Proteomes" id="UP000317369">
    <property type="component" value="Chromosome"/>
</dbReference>